<dbReference type="PIRSF" id="PIRSF003092">
    <property type="entry name" value="MinD"/>
    <property type="match status" value="1"/>
</dbReference>
<evidence type="ECO:0000313" key="11">
    <source>
        <dbReference type="EMBL" id="MCQ5122335.1"/>
    </source>
</evidence>
<dbReference type="RefSeq" id="WP_102265788.1">
    <property type="nucleotide sequence ID" value="NZ_CANTYB010000107.1"/>
</dbReference>
<dbReference type="InterPro" id="IPR010223">
    <property type="entry name" value="MinD"/>
</dbReference>
<dbReference type="InterPro" id="IPR002586">
    <property type="entry name" value="CobQ/CobB/MinD/ParA_Nub-bd_dom"/>
</dbReference>
<dbReference type="PANTHER" id="PTHR43384:SF6">
    <property type="entry name" value="SEPTUM SITE-DETERMINING PROTEIN MIND HOMOLOG, CHLOROPLASTIC"/>
    <property type="match status" value="1"/>
</dbReference>
<dbReference type="InterPro" id="IPR050625">
    <property type="entry name" value="ParA/MinD_ATPase"/>
</dbReference>
<comment type="similarity">
    <text evidence="1">Belongs to the ParA family. MinD subfamily.</text>
</comment>
<gene>
    <name evidence="11" type="primary">minD</name>
    <name evidence="11" type="ORF">NE663_08695</name>
</gene>
<keyword evidence="12" id="KW-1185">Reference proteome</keyword>
<dbReference type="EMBL" id="JANGCH010000013">
    <property type="protein sequence ID" value="MCQ5122335.1"/>
    <property type="molecule type" value="Genomic_DNA"/>
</dbReference>
<evidence type="ECO:0000256" key="7">
    <source>
        <dbReference type="ARBA" id="ARBA00023306"/>
    </source>
</evidence>
<dbReference type="NCBIfam" id="TIGR01968">
    <property type="entry name" value="minD_bact"/>
    <property type="match status" value="1"/>
</dbReference>
<dbReference type="SUPFAM" id="SSF52540">
    <property type="entry name" value="P-loop containing nucleoside triphosphate hydrolases"/>
    <property type="match status" value="1"/>
</dbReference>
<evidence type="ECO:0000256" key="3">
    <source>
        <dbReference type="ARBA" id="ARBA00022618"/>
    </source>
</evidence>
<comment type="function">
    <text evidence="8">ATPase required for the correct placement of the division site. Cell division inhibitors MinC and MinD act in concert to form an inhibitor capable of blocking formation of the polar Z ring septums. Rapidly oscillates between the poles of the cell to destabilize FtsZ filaments that have formed before they mature into polar Z rings.</text>
</comment>
<keyword evidence="5" id="KW-0067">ATP-binding</keyword>
<protein>
    <recommendedName>
        <fullName evidence="2">Septum site-determining protein MinD</fullName>
    </recommendedName>
    <alternativeName>
        <fullName evidence="9">Cell division inhibitor MinD</fullName>
    </alternativeName>
</protein>
<dbReference type="InterPro" id="IPR025501">
    <property type="entry name" value="MinD_FleN"/>
</dbReference>
<dbReference type="Gene3D" id="3.40.50.300">
    <property type="entry name" value="P-loop containing nucleotide triphosphate hydrolases"/>
    <property type="match status" value="1"/>
</dbReference>
<proteinExistence type="inferred from homology"/>
<dbReference type="InterPro" id="IPR027417">
    <property type="entry name" value="P-loop_NTPase"/>
</dbReference>
<reference evidence="11 12" key="1">
    <citation type="submission" date="2022-06" db="EMBL/GenBank/DDBJ databases">
        <title>Isolation of gut microbiota from human fecal samples.</title>
        <authorList>
            <person name="Pamer E.G."/>
            <person name="Barat B."/>
            <person name="Waligurski E."/>
            <person name="Medina S."/>
            <person name="Paddock L."/>
            <person name="Mostad J."/>
        </authorList>
    </citation>
    <scope>NUCLEOTIDE SEQUENCE [LARGE SCALE GENOMIC DNA]</scope>
    <source>
        <strain evidence="11 12">DFI.6.1</strain>
    </source>
</reference>
<keyword evidence="7" id="KW-0131">Cell cycle</keyword>
<comment type="caution">
    <text evidence="11">The sequence shown here is derived from an EMBL/GenBank/DDBJ whole genome shotgun (WGS) entry which is preliminary data.</text>
</comment>
<evidence type="ECO:0000256" key="2">
    <source>
        <dbReference type="ARBA" id="ARBA00016887"/>
    </source>
</evidence>
<dbReference type="PANTHER" id="PTHR43384">
    <property type="entry name" value="SEPTUM SITE-DETERMINING PROTEIN MIND HOMOLOG, CHLOROPLASTIC-RELATED"/>
    <property type="match status" value="1"/>
</dbReference>
<keyword evidence="6" id="KW-0717">Septation</keyword>
<evidence type="ECO:0000313" key="12">
    <source>
        <dbReference type="Proteomes" id="UP001524435"/>
    </source>
</evidence>
<evidence type="ECO:0000256" key="9">
    <source>
        <dbReference type="ARBA" id="ARBA00032845"/>
    </source>
</evidence>
<evidence type="ECO:0000256" key="6">
    <source>
        <dbReference type="ARBA" id="ARBA00023210"/>
    </source>
</evidence>
<evidence type="ECO:0000256" key="1">
    <source>
        <dbReference type="ARBA" id="ARBA00010257"/>
    </source>
</evidence>
<evidence type="ECO:0000256" key="8">
    <source>
        <dbReference type="ARBA" id="ARBA00025436"/>
    </source>
</evidence>
<organism evidence="11 12">
    <name type="scientific">Massilicoli timonensis</name>
    <dbReference type="NCBI Taxonomy" id="2015901"/>
    <lineage>
        <taxon>Bacteria</taxon>
        <taxon>Bacillati</taxon>
        <taxon>Bacillota</taxon>
        <taxon>Erysipelotrichia</taxon>
        <taxon>Erysipelotrichales</taxon>
        <taxon>Erysipelotrichaceae</taxon>
        <taxon>Massilicoli</taxon>
    </lineage>
</organism>
<dbReference type="Proteomes" id="UP001524435">
    <property type="component" value="Unassembled WGS sequence"/>
</dbReference>
<keyword evidence="4" id="KW-0547">Nucleotide-binding</keyword>
<dbReference type="Pfam" id="PF01656">
    <property type="entry name" value="CbiA"/>
    <property type="match status" value="1"/>
</dbReference>
<keyword evidence="3" id="KW-0132">Cell division</keyword>
<evidence type="ECO:0000256" key="4">
    <source>
        <dbReference type="ARBA" id="ARBA00022741"/>
    </source>
</evidence>
<name>A0ABT1SNQ7_9FIRM</name>
<accession>A0ABT1SNQ7</accession>
<sequence length="258" mass="28887">MGEAIAITSGKGGVGKSSVTLNLGMMLAMKQKRVCLIDMDLGLKNLDLMMDLQNRVIYDLKDVLEGKCPLRKAIIKDKHCANLYLLPACKSMRIHDMKTAEIKRVVDLLKHEFDYVLLDTPAGIESGFLCSLPCVERVLLVSTLDVTSLQDGDRVIGLLLKEGLDQIDLIINRYQPRFVEKKISLSLEDAAQWLGIDLLGYIFEDEEVMRANNYHFAAIMQSESLYACFDALAKRLCGEAAPLPKYREKKLLAKLFGS</sequence>
<evidence type="ECO:0000259" key="10">
    <source>
        <dbReference type="Pfam" id="PF01656"/>
    </source>
</evidence>
<feature type="domain" description="CobQ/CobB/MinD/ParA nucleotide binding" evidence="10">
    <location>
        <begin position="5"/>
        <end position="214"/>
    </location>
</feature>
<evidence type="ECO:0000256" key="5">
    <source>
        <dbReference type="ARBA" id="ARBA00022840"/>
    </source>
</evidence>